<evidence type="ECO:0000313" key="2">
    <source>
        <dbReference type="Proteomes" id="UP000198211"/>
    </source>
</evidence>
<gene>
    <name evidence="1" type="ORF">PHMEG_0007274</name>
</gene>
<dbReference type="Proteomes" id="UP000198211">
    <property type="component" value="Unassembled WGS sequence"/>
</dbReference>
<sequence>MYSCERCDDVRSERVSGLSRAGRRSTAALKQQLSLVFLPPNHVYRVRSRFLACRQDKTILLALFKSYPARQVRGGRNGGIKCEYNFKSAHASWSALSASIPEGPEPMDLSSAEEQVAALRAEVAELRASGQRPSVLLR</sequence>
<name>A0A225WN94_9STRA</name>
<protein>
    <submittedName>
        <fullName evidence="1">Uncharacterized protein</fullName>
    </submittedName>
</protein>
<keyword evidence="2" id="KW-1185">Reference proteome</keyword>
<comment type="caution">
    <text evidence="1">The sequence shown here is derived from an EMBL/GenBank/DDBJ whole genome shotgun (WGS) entry which is preliminary data.</text>
</comment>
<reference evidence="2" key="1">
    <citation type="submission" date="2017-03" db="EMBL/GenBank/DDBJ databases">
        <title>Phytopthora megakarya and P. palmivora, two closely related causual agents of cacao black pod achieved similar genome size and gene model numbers by different mechanisms.</title>
        <authorList>
            <person name="Ali S."/>
            <person name="Shao J."/>
            <person name="Larry D.J."/>
            <person name="Kronmiller B."/>
            <person name="Shen D."/>
            <person name="Strem M.D."/>
            <person name="Melnick R.L."/>
            <person name="Guiltinan M.J."/>
            <person name="Tyler B.M."/>
            <person name="Meinhardt L.W."/>
            <person name="Bailey B.A."/>
        </authorList>
    </citation>
    <scope>NUCLEOTIDE SEQUENCE [LARGE SCALE GENOMIC DNA]</scope>
    <source>
        <strain evidence="2">zdho120</strain>
    </source>
</reference>
<dbReference type="AlphaFoldDB" id="A0A225WN94"/>
<proteinExistence type="predicted"/>
<dbReference type="EMBL" id="NBNE01000564">
    <property type="protein sequence ID" value="OWZ18609.1"/>
    <property type="molecule type" value="Genomic_DNA"/>
</dbReference>
<accession>A0A225WN94</accession>
<organism evidence="1 2">
    <name type="scientific">Phytophthora megakarya</name>
    <dbReference type="NCBI Taxonomy" id="4795"/>
    <lineage>
        <taxon>Eukaryota</taxon>
        <taxon>Sar</taxon>
        <taxon>Stramenopiles</taxon>
        <taxon>Oomycota</taxon>
        <taxon>Peronosporomycetes</taxon>
        <taxon>Peronosporales</taxon>
        <taxon>Peronosporaceae</taxon>
        <taxon>Phytophthora</taxon>
    </lineage>
</organism>
<evidence type="ECO:0000313" key="1">
    <source>
        <dbReference type="EMBL" id="OWZ18609.1"/>
    </source>
</evidence>